<sequence>MSKKTMPAMSIISIAVVLLWLKTYIVYKTSFDIQIDNWKQELILFINPLSFLLIVLGIGLFFKERTRNIYVLTSSFLISAVLFANVVFYRFYNDYITLPVLFQTSNMSDLGSSVNELLRFSDLLYFTDVVLIALIILLKPKFALYKKYSKIKRAAFFIAAAALAFFNIGLAESQWSDLMTRTFDREVLVKNIGTYNYHVYDLFLQSKSSAQRAMADGSELADIDNYIHAGYDLPNDHLFGAAKNKNVYLIAMESVQSFVVDQEVKGQEITPFLNDFIKESYYFDQFYHQTAQGKSSDSEFLIDTSLYPLDRGAVFFTHSGNQYEAMPEILRDHGYTTAAFHANNKSFWNRDIMYSTLGYDRFYSLPSYEVNQDNSVGWGLKDIEFFEQSIEHIKEIPSPFLAKFITLTNHFPFELKESDQLIESYGSGDSIVDNYFQTVRYTDEAVKTFVQKLKDEGLYEDSIIVLYGDHYGLSEHHNGTLSGFLGKEVTPLVNMELQRVPLVIHIPGQKGETISKVSGQIDVKPTLLHLLGIDTKNGFNFGSDLFSENRSQFTVLRDGSFISEKYVYTRNTCYDQTTGEQVGERECAPFIEEAKRELEYSDSIINGDLLRFYPNNNK</sequence>
<dbReference type="RefSeq" id="WP_214474986.1">
    <property type="nucleotide sequence ID" value="NZ_CANKUS010000003.1"/>
</dbReference>
<dbReference type="Proteomes" id="UP000679247">
    <property type="component" value="Chromosome"/>
</dbReference>
<dbReference type="Pfam" id="PF00884">
    <property type="entry name" value="Sulfatase"/>
    <property type="match status" value="1"/>
</dbReference>
<evidence type="ECO:0000256" key="6">
    <source>
        <dbReference type="ARBA" id="ARBA00023136"/>
    </source>
</evidence>
<evidence type="ECO:0000256" key="5">
    <source>
        <dbReference type="ARBA" id="ARBA00022989"/>
    </source>
</evidence>
<comment type="similarity">
    <text evidence="2 7">Belongs to the LTA synthase family.</text>
</comment>
<evidence type="ECO:0000256" key="3">
    <source>
        <dbReference type="ARBA" id="ARBA00022475"/>
    </source>
</evidence>
<feature type="transmembrane region" description="Helical" evidence="8">
    <location>
        <begin position="154"/>
        <end position="171"/>
    </location>
</feature>
<dbReference type="InterPro" id="IPR017850">
    <property type="entry name" value="Alkaline_phosphatase_core_sf"/>
</dbReference>
<dbReference type="PIRSF" id="PIRSF005091">
    <property type="entry name" value="Mmb_sulf_HI1246"/>
    <property type="match status" value="1"/>
</dbReference>
<evidence type="ECO:0000259" key="9">
    <source>
        <dbReference type="Pfam" id="PF00884"/>
    </source>
</evidence>
<gene>
    <name evidence="10" type="ORF">J1899_15085</name>
</gene>
<keyword evidence="6 7" id="KW-0472">Membrane</keyword>
<dbReference type="InterPro" id="IPR050448">
    <property type="entry name" value="OpgB/LTA_synthase_biosynth"/>
</dbReference>
<evidence type="ECO:0000256" key="8">
    <source>
        <dbReference type="SAM" id="Phobius"/>
    </source>
</evidence>
<evidence type="ECO:0000313" key="11">
    <source>
        <dbReference type="Proteomes" id="UP000679247"/>
    </source>
</evidence>
<evidence type="ECO:0000313" key="10">
    <source>
        <dbReference type="EMBL" id="QVY60336.1"/>
    </source>
</evidence>
<keyword evidence="11" id="KW-1185">Reference proteome</keyword>
<dbReference type="PANTHER" id="PTHR47371:SF1">
    <property type="entry name" value="LIPOTEICHOIC ACID SYNTHASE-LIKE YQGS"/>
    <property type="match status" value="1"/>
</dbReference>
<feature type="transmembrane region" description="Helical" evidence="8">
    <location>
        <begin position="69"/>
        <end position="92"/>
    </location>
</feature>
<evidence type="ECO:0000256" key="7">
    <source>
        <dbReference type="PIRNR" id="PIRNR005091"/>
    </source>
</evidence>
<dbReference type="EMBL" id="CP071709">
    <property type="protein sequence ID" value="QVY60336.1"/>
    <property type="molecule type" value="Genomic_DNA"/>
</dbReference>
<dbReference type="Gene3D" id="3.40.720.10">
    <property type="entry name" value="Alkaline Phosphatase, subunit A"/>
    <property type="match status" value="1"/>
</dbReference>
<reference evidence="10 11" key="1">
    <citation type="submission" date="2021-03" db="EMBL/GenBank/DDBJ databases">
        <title>The first data on the complete genome of the tetrodotoxin-producing bacterium.</title>
        <authorList>
            <person name="Melnikova D.I."/>
            <person name="Nijland R."/>
            <person name="Magarlamov T.Y."/>
        </authorList>
    </citation>
    <scope>NUCLEOTIDE SEQUENCE [LARGE SCALE GENOMIC DNA]</scope>
    <source>
        <strain evidence="10 11">1839</strain>
    </source>
</reference>
<organism evidence="10 11">
    <name type="scientific">Cytobacillus gottheilii</name>
    <dbReference type="NCBI Taxonomy" id="859144"/>
    <lineage>
        <taxon>Bacteria</taxon>
        <taxon>Bacillati</taxon>
        <taxon>Bacillota</taxon>
        <taxon>Bacilli</taxon>
        <taxon>Bacillales</taxon>
        <taxon>Bacillaceae</taxon>
        <taxon>Cytobacillus</taxon>
    </lineage>
</organism>
<keyword evidence="3 7" id="KW-1003">Cell membrane</keyword>
<dbReference type="SUPFAM" id="SSF53649">
    <property type="entry name" value="Alkaline phosphatase-like"/>
    <property type="match status" value="1"/>
</dbReference>
<dbReference type="PANTHER" id="PTHR47371">
    <property type="entry name" value="LIPOTEICHOIC ACID SYNTHASE"/>
    <property type="match status" value="1"/>
</dbReference>
<dbReference type="InterPro" id="IPR000917">
    <property type="entry name" value="Sulfatase_N"/>
</dbReference>
<feature type="transmembrane region" description="Helical" evidence="8">
    <location>
        <begin position="7"/>
        <end position="27"/>
    </location>
</feature>
<evidence type="ECO:0000256" key="2">
    <source>
        <dbReference type="ARBA" id="ARBA00009983"/>
    </source>
</evidence>
<feature type="domain" description="Sulfatase N-terminal" evidence="9">
    <location>
        <begin position="245"/>
        <end position="533"/>
    </location>
</feature>
<dbReference type="Gene3D" id="3.30.1120.170">
    <property type="match status" value="1"/>
</dbReference>
<evidence type="ECO:0000256" key="4">
    <source>
        <dbReference type="ARBA" id="ARBA00022692"/>
    </source>
</evidence>
<proteinExistence type="inferred from homology"/>
<feature type="transmembrane region" description="Helical" evidence="8">
    <location>
        <begin position="42"/>
        <end position="62"/>
    </location>
</feature>
<keyword evidence="5 8" id="KW-1133">Transmembrane helix</keyword>
<accession>A0ABX8F7A3</accession>
<evidence type="ECO:0000256" key="1">
    <source>
        <dbReference type="ARBA" id="ARBA00004651"/>
    </source>
</evidence>
<dbReference type="CDD" id="cd16015">
    <property type="entry name" value="LTA_synthase"/>
    <property type="match status" value="1"/>
</dbReference>
<feature type="transmembrane region" description="Helical" evidence="8">
    <location>
        <begin position="123"/>
        <end position="142"/>
    </location>
</feature>
<dbReference type="InterPro" id="IPR012160">
    <property type="entry name" value="LtaS-like"/>
</dbReference>
<protein>
    <submittedName>
        <fullName evidence="10">LTA synthase family protein</fullName>
    </submittedName>
</protein>
<name>A0ABX8F7A3_9BACI</name>
<comment type="subcellular location">
    <subcellularLocation>
        <location evidence="1">Cell membrane</location>
        <topology evidence="1">Multi-pass membrane protein</topology>
    </subcellularLocation>
</comment>
<keyword evidence="4 8" id="KW-0812">Transmembrane</keyword>